<name>A0A7W6J1B5_9HYPH</name>
<dbReference type="InterPro" id="IPR010331">
    <property type="entry name" value="ExoD"/>
</dbReference>
<organism evidence="3 4">
    <name type="scientific">Gellertiella hungarica</name>
    <dbReference type="NCBI Taxonomy" id="1572859"/>
    <lineage>
        <taxon>Bacteria</taxon>
        <taxon>Pseudomonadati</taxon>
        <taxon>Pseudomonadota</taxon>
        <taxon>Alphaproteobacteria</taxon>
        <taxon>Hyphomicrobiales</taxon>
        <taxon>Rhizobiaceae</taxon>
        <taxon>Gellertiella</taxon>
    </lineage>
</organism>
<dbReference type="AlphaFoldDB" id="A0A7W6J1B5"/>
<dbReference type="EMBL" id="JACIEZ010000001">
    <property type="protein sequence ID" value="MBB4062970.1"/>
    <property type="molecule type" value="Genomic_DNA"/>
</dbReference>
<feature type="compositionally biased region" description="Basic and acidic residues" evidence="1">
    <location>
        <begin position="9"/>
        <end position="25"/>
    </location>
</feature>
<reference evidence="3 4" key="1">
    <citation type="submission" date="2020-08" db="EMBL/GenBank/DDBJ databases">
        <title>Genomic Encyclopedia of Type Strains, Phase IV (KMG-IV): sequencing the most valuable type-strain genomes for metagenomic binning, comparative biology and taxonomic classification.</title>
        <authorList>
            <person name="Goeker M."/>
        </authorList>
    </citation>
    <scope>NUCLEOTIDE SEQUENCE [LARGE SCALE GENOMIC DNA]</scope>
    <source>
        <strain evidence="3 4">DSM 29853</strain>
    </source>
</reference>
<dbReference type="PIRSF" id="PIRSF033239">
    <property type="entry name" value="ExoD"/>
    <property type="match status" value="1"/>
</dbReference>
<proteinExistence type="predicted"/>
<feature type="transmembrane region" description="Helical" evidence="2">
    <location>
        <begin position="191"/>
        <end position="215"/>
    </location>
</feature>
<feature type="region of interest" description="Disordered" evidence="1">
    <location>
        <begin position="1"/>
        <end position="25"/>
    </location>
</feature>
<sequence>MSVQTGSAEDIREQNRRDDGTNHRLSETLEALATDESRERISVRDIFEAMGDRAFGALMLVFALPNIIPTPPGTSAVLGAPLVFLTAQLALGLKPWLPGLIADRSMSRLDFAALTERIAPWLAKAERLLKPRLTGLVGHPAEYVVGAICLILAVILTLPIPLGNMLPALSICLFSLAILERDGLFTILGTLMAAVSVVVVGGVVYALVKTLIFLVSSALM</sequence>
<gene>
    <name evidence="3" type="ORF">GGR23_000131</name>
</gene>
<evidence type="ECO:0000313" key="4">
    <source>
        <dbReference type="Proteomes" id="UP000528286"/>
    </source>
</evidence>
<accession>A0A7W6J1B5</accession>
<evidence type="ECO:0000256" key="2">
    <source>
        <dbReference type="SAM" id="Phobius"/>
    </source>
</evidence>
<evidence type="ECO:0000313" key="3">
    <source>
        <dbReference type="EMBL" id="MBB4062970.1"/>
    </source>
</evidence>
<comment type="caution">
    <text evidence="3">The sequence shown here is derived from an EMBL/GenBank/DDBJ whole genome shotgun (WGS) entry which is preliminary data.</text>
</comment>
<dbReference type="PANTHER" id="PTHR41795:SF1">
    <property type="entry name" value="EXOPOLYSACCHARIDE SYNTHESIS PROTEIN"/>
    <property type="match status" value="1"/>
</dbReference>
<keyword evidence="4" id="KW-1185">Reference proteome</keyword>
<keyword evidence="2" id="KW-0472">Membrane</keyword>
<protein>
    <recommendedName>
        <fullName evidence="5">Exopolysaccharide biosynthesis protein</fullName>
    </recommendedName>
</protein>
<keyword evidence="2" id="KW-1133">Transmembrane helix</keyword>
<keyword evidence="2" id="KW-0812">Transmembrane</keyword>
<feature type="transmembrane region" description="Helical" evidence="2">
    <location>
        <begin position="133"/>
        <end position="156"/>
    </location>
</feature>
<evidence type="ECO:0000256" key="1">
    <source>
        <dbReference type="SAM" id="MobiDB-lite"/>
    </source>
</evidence>
<evidence type="ECO:0008006" key="5">
    <source>
        <dbReference type="Google" id="ProtNLM"/>
    </source>
</evidence>
<dbReference type="PANTHER" id="PTHR41795">
    <property type="entry name" value="EXOPOLYSACCHARIDE SYNTHESIS PROTEIN"/>
    <property type="match status" value="1"/>
</dbReference>
<dbReference type="Pfam" id="PF06055">
    <property type="entry name" value="ExoD"/>
    <property type="match status" value="1"/>
</dbReference>
<dbReference type="Proteomes" id="UP000528286">
    <property type="component" value="Unassembled WGS sequence"/>
</dbReference>